<keyword evidence="2" id="KW-0540">Nuclease</keyword>
<keyword evidence="9" id="KW-1185">Reference proteome</keyword>
<dbReference type="InterPro" id="IPR005229">
    <property type="entry name" value="YicC/YloC-like"/>
</dbReference>
<evidence type="ECO:0000259" key="6">
    <source>
        <dbReference type="Pfam" id="PF03755"/>
    </source>
</evidence>
<organism evidence="8 9">
    <name type="scientific">Nonlabens tegetincola</name>
    <dbReference type="NCBI Taxonomy" id="323273"/>
    <lineage>
        <taxon>Bacteria</taxon>
        <taxon>Pseudomonadati</taxon>
        <taxon>Bacteroidota</taxon>
        <taxon>Flavobacteriia</taxon>
        <taxon>Flavobacteriales</taxon>
        <taxon>Flavobacteriaceae</taxon>
        <taxon>Nonlabens</taxon>
    </lineage>
</organism>
<proteinExistence type="inferred from homology"/>
<dbReference type="AlphaFoldDB" id="A0A090Q1A8"/>
<dbReference type="GO" id="GO:0016787">
    <property type="term" value="F:hydrolase activity"/>
    <property type="evidence" value="ECO:0007669"/>
    <property type="project" value="UniProtKB-KW"/>
</dbReference>
<accession>A0A090Q1A8</accession>
<comment type="caution">
    <text evidence="8">The sequence shown here is derived from an EMBL/GenBank/DDBJ whole genome shotgun (WGS) entry which is preliminary data.</text>
</comment>
<evidence type="ECO:0000256" key="1">
    <source>
        <dbReference type="ARBA" id="ARBA00001968"/>
    </source>
</evidence>
<dbReference type="Pfam" id="PF03755">
    <property type="entry name" value="YicC-like_N"/>
    <property type="match status" value="1"/>
</dbReference>
<dbReference type="Pfam" id="PF08340">
    <property type="entry name" value="YicC-like_C"/>
    <property type="match status" value="1"/>
</dbReference>
<name>A0A090Q1A8_9FLAO</name>
<dbReference type="NCBIfam" id="TIGR00255">
    <property type="entry name" value="YicC/YloC family endoribonuclease"/>
    <property type="match status" value="1"/>
</dbReference>
<dbReference type="PANTHER" id="PTHR30636:SF3">
    <property type="entry name" value="UPF0701 PROTEIN YICC"/>
    <property type="match status" value="1"/>
</dbReference>
<keyword evidence="3" id="KW-0255">Endonuclease</keyword>
<protein>
    <submittedName>
        <fullName evidence="8">Protein YicC</fullName>
    </submittedName>
</protein>
<dbReference type="InterPro" id="IPR013527">
    <property type="entry name" value="YicC-like_N"/>
</dbReference>
<sequence>MIISMTGYGKAVTQLSDKKITVEIRTLNSKNLDLNLRMSNAYRETELDLRKNAAKILKRGKVDFSLHVEDSGAASIPALNIEVIDTYLKQLEQIELVKATSTNHKIDLLKVISQFPDIFKPQDDDLSDEVKETIFSTAQEAIEAVMEFRKSEGNQLEFDFNSRISTLTNLLNEVITIDEERLKDVRVRLEKAVKEVKEEVDFNRFEQELIYYLEKYDITEEKVRLKNHLNYFVETMKQPVSQGKKLGFISQEIGREINTIGSKANHAPMQKLVVQMKDELEKIKEQLLNVL</sequence>
<feature type="domain" description="Endoribonuclease YicC-like N-terminal" evidence="6">
    <location>
        <begin position="2"/>
        <end position="157"/>
    </location>
</feature>
<feature type="domain" description="Endoribonuclease YicC-like C-terminal" evidence="7">
    <location>
        <begin position="178"/>
        <end position="290"/>
    </location>
</feature>
<reference evidence="8" key="1">
    <citation type="journal article" date="2014" name="Genome Announc.">
        <title>Draft Genome Sequences of Marine Flavobacterium Nonlabens Strains NR17, NR24, NR27, NR32, NR33, and Ara13.</title>
        <authorList>
            <person name="Nakanishi M."/>
            <person name="Meirelles P."/>
            <person name="Suzuki R."/>
            <person name="Takatani N."/>
            <person name="Mino S."/>
            <person name="Suda W."/>
            <person name="Oshima K."/>
            <person name="Hattori M."/>
            <person name="Ohkuma M."/>
            <person name="Hosokawa M."/>
            <person name="Miyashita K."/>
            <person name="Thompson F.L."/>
            <person name="Niwa A."/>
            <person name="Sawabe T."/>
            <person name="Sawabe T."/>
        </authorList>
    </citation>
    <scope>NUCLEOTIDE SEQUENCE [LARGE SCALE GENOMIC DNA]</scope>
    <source>
        <strain evidence="8">JCM 19294</strain>
    </source>
</reference>
<dbReference type="GO" id="GO:0004521">
    <property type="term" value="F:RNA endonuclease activity"/>
    <property type="evidence" value="ECO:0007669"/>
    <property type="project" value="InterPro"/>
</dbReference>
<comment type="similarity">
    <text evidence="5">Belongs to the YicC/YloC family.</text>
</comment>
<keyword evidence="4" id="KW-0378">Hydrolase</keyword>
<evidence type="ECO:0000256" key="5">
    <source>
        <dbReference type="ARBA" id="ARBA00035648"/>
    </source>
</evidence>
<dbReference type="EMBL" id="BBML01000001">
    <property type="protein sequence ID" value="GAK95962.1"/>
    <property type="molecule type" value="Genomic_DNA"/>
</dbReference>
<gene>
    <name evidence="8" type="ORF">JCM19294_2744</name>
</gene>
<evidence type="ECO:0000256" key="3">
    <source>
        <dbReference type="ARBA" id="ARBA00022759"/>
    </source>
</evidence>
<comment type="cofactor">
    <cofactor evidence="1">
        <name>a divalent metal cation</name>
        <dbReference type="ChEBI" id="CHEBI:60240"/>
    </cofactor>
</comment>
<dbReference type="Proteomes" id="UP000029221">
    <property type="component" value="Unassembled WGS sequence"/>
</dbReference>
<evidence type="ECO:0000313" key="8">
    <source>
        <dbReference type="EMBL" id="GAK95962.1"/>
    </source>
</evidence>
<evidence type="ECO:0000256" key="4">
    <source>
        <dbReference type="ARBA" id="ARBA00022801"/>
    </source>
</evidence>
<dbReference type="PANTHER" id="PTHR30636">
    <property type="entry name" value="UPF0701 PROTEIN YICC"/>
    <property type="match status" value="1"/>
</dbReference>
<evidence type="ECO:0000313" key="9">
    <source>
        <dbReference type="Proteomes" id="UP000029221"/>
    </source>
</evidence>
<dbReference type="eggNOG" id="COG1561">
    <property type="taxonomic scope" value="Bacteria"/>
</dbReference>
<evidence type="ECO:0000256" key="2">
    <source>
        <dbReference type="ARBA" id="ARBA00022722"/>
    </source>
</evidence>
<evidence type="ECO:0000259" key="7">
    <source>
        <dbReference type="Pfam" id="PF08340"/>
    </source>
</evidence>
<dbReference type="RefSeq" id="WP_042276819.1">
    <property type="nucleotide sequence ID" value="NZ_BBML01000001.1"/>
</dbReference>
<dbReference type="InterPro" id="IPR013551">
    <property type="entry name" value="YicC-like_C"/>
</dbReference>
<dbReference type="STRING" id="319236.BST91_11070"/>